<sequence length="484" mass="52599">MSDLGSWQEQRRRDRLADREQDRADTAARAVERREDRRLEREQDRADRAAARSEKRQDKAGRAERWRTRRAWLVDHGALMCTGVVMACAIVPALAAQFTALSTAGVGPLLAALLAAMLEGGAWAATFGAAEAARQDRPTGRYRAATWACAAVAAAINFSHGSHDYGLWLGVVLAVASLFAVGMWELHLNGSHTPSREERERARHERRRRWHHRKVCRIAGRLITAAPHGTLTAEEAFIAAWRVHHGANPGLTAQLLADRLAAEAGLGEVVEQAADSGPQRVTARLWTVGDEGLPVLGRTCPVPLKKQENRPDSVADRSMAGLRVSAPVPLDGSADSSAARPLAPLPVRPVRKAADGPAGKPRSRAVAESTGSAPRRATGRVPVAARYEAAGRRTDDELLDTARKQTAAWPDDELNAERLRTTLRIGAAKARYLRDILQAERAEITAQFQDDETDRRHGLHLVTDDAATMPAGLQDLLVPSGGDR</sequence>
<dbReference type="AlphaFoldDB" id="A0A2G1XFJ8"/>
<accession>A0A2G1XFJ8</accession>
<gene>
    <name evidence="3" type="ORF">BLA24_20415</name>
</gene>
<protein>
    <submittedName>
        <fullName evidence="3">Uncharacterized protein</fullName>
    </submittedName>
</protein>
<dbReference type="Proteomes" id="UP000222531">
    <property type="component" value="Unassembled WGS sequence"/>
</dbReference>
<organism evidence="3 4">
    <name type="scientific">Streptomyces cinnamoneus</name>
    <name type="common">Streptoverticillium cinnamoneum</name>
    <dbReference type="NCBI Taxonomy" id="53446"/>
    <lineage>
        <taxon>Bacteria</taxon>
        <taxon>Bacillati</taxon>
        <taxon>Actinomycetota</taxon>
        <taxon>Actinomycetes</taxon>
        <taxon>Kitasatosporales</taxon>
        <taxon>Streptomycetaceae</taxon>
        <taxon>Streptomyces</taxon>
        <taxon>Streptomyces cinnamoneus group</taxon>
    </lineage>
</organism>
<feature type="region of interest" description="Disordered" evidence="1">
    <location>
        <begin position="326"/>
        <end position="380"/>
    </location>
</feature>
<keyword evidence="2" id="KW-1133">Transmembrane helix</keyword>
<reference evidence="3 4" key="1">
    <citation type="journal article" date="2017" name="Biochemistry">
        <title>Identification of the Biosynthetic Pathway for the Antibiotic Bicyclomycin.</title>
        <authorList>
            <person name="Patteson J."/>
            <person name="Cai W."/>
            <person name="Johnson R.A."/>
            <person name="Santa Maria K."/>
            <person name="Li B."/>
        </authorList>
    </citation>
    <scope>NUCLEOTIDE SEQUENCE [LARGE SCALE GENOMIC DNA]</scope>
    <source>
        <strain evidence="3 4">ATCC 21532</strain>
    </source>
</reference>
<evidence type="ECO:0000256" key="1">
    <source>
        <dbReference type="SAM" id="MobiDB-lite"/>
    </source>
</evidence>
<feature type="region of interest" description="Disordered" evidence="1">
    <location>
        <begin position="1"/>
        <end position="62"/>
    </location>
</feature>
<evidence type="ECO:0000256" key="2">
    <source>
        <dbReference type="SAM" id="Phobius"/>
    </source>
</evidence>
<evidence type="ECO:0000313" key="3">
    <source>
        <dbReference type="EMBL" id="PHQ49981.1"/>
    </source>
</evidence>
<comment type="caution">
    <text evidence="3">The sequence shown here is derived from an EMBL/GenBank/DDBJ whole genome shotgun (WGS) entry which is preliminary data.</text>
</comment>
<feature type="transmembrane region" description="Helical" evidence="2">
    <location>
        <begin position="72"/>
        <end position="95"/>
    </location>
</feature>
<keyword evidence="2" id="KW-0812">Transmembrane</keyword>
<name>A0A2G1XFJ8_STRCJ</name>
<evidence type="ECO:0000313" key="4">
    <source>
        <dbReference type="Proteomes" id="UP000222531"/>
    </source>
</evidence>
<dbReference type="OrthoDB" id="4305633at2"/>
<feature type="transmembrane region" description="Helical" evidence="2">
    <location>
        <begin position="165"/>
        <end position="186"/>
    </location>
</feature>
<keyword evidence="4" id="KW-1185">Reference proteome</keyword>
<dbReference type="EMBL" id="NHZO01000151">
    <property type="protein sequence ID" value="PHQ49981.1"/>
    <property type="molecule type" value="Genomic_DNA"/>
</dbReference>
<feature type="compositionally biased region" description="Basic and acidic residues" evidence="1">
    <location>
        <begin position="9"/>
        <end position="62"/>
    </location>
</feature>
<keyword evidence="2" id="KW-0472">Membrane</keyword>
<feature type="transmembrane region" description="Helical" evidence="2">
    <location>
        <begin position="107"/>
        <end position="130"/>
    </location>
</feature>
<proteinExistence type="predicted"/>
<dbReference type="RefSeq" id="WP_099200469.1">
    <property type="nucleotide sequence ID" value="NZ_JBIRXA010000001.1"/>
</dbReference>